<dbReference type="Gene3D" id="3.90.550.10">
    <property type="entry name" value="Spore Coat Polysaccharide Biosynthesis Protein SpsA, Chain A"/>
    <property type="match status" value="1"/>
</dbReference>
<dbReference type="SUPFAM" id="SSF53448">
    <property type="entry name" value="Nucleotide-diphospho-sugar transferases"/>
    <property type="match status" value="1"/>
</dbReference>
<dbReference type="Proteomes" id="UP000467488">
    <property type="component" value="Chromosome"/>
</dbReference>
<dbReference type="EMBL" id="AP022360">
    <property type="protein sequence ID" value="BBU82848.1"/>
    <property type="molecule type" value="Genomic_DNA"/>
</dbReference>
<dbReference type="PANTHER" id="PTHR43179">
    <property type="entry name" value="RHAMNOSYLTRANSFERASE WBBL"/>
    <property type="match status" value="1"/>
</dbReference>
<accession>A0A8S0FRW0</accession>
<name>A0A8S0FRW0_ECOLX</name>
<dbReference type="GO" id="GO:0016740">
    <property type="term" value="F:transferase activity"/>
    <property type="evidence" value="ECO:0007669"/>
    <property type="project" value="UniProtKB-KW"/>
</dbReference>
<organism evidence="1 2">
    <name type="scientific">Escherichia coli</name>
    <dbReference type="NCBI Taxonomy" id="562"/>
    <lineage>
        <taxon>Bacteria</taxon>
        <taxon>Pseudomonadati</taxon>
        <taxon>Pseudomonadota</taxon>
        <taxon>Gammaproteobacteria</taxon>
        <taxon>Enterobacterales</taxon>
        <taxon>Enterobacteriaceae</taxon>
        <taxon>Escherichia</taxon>
    </lineage>
</organism>
<dbReference type="AlphaFoldDB" id="A0A8S0FRW0"/>
<dbReference type="PANTHER" id="PTHR43179:SF7">
    <property type="entry name" value="RHAMNOSYLTRANSFERASE WBBL"/>
    <property type="match status" value="1"/>
</dbReference>
<dbReference type="Pfam" id="PF13641">
    <property type="entry name" value="Glyco_tranf_2_3"/>
    <property type="match status" value="1"/>
</dbReference>
<protein>
    <submittedName>
        <fullName evidence="1">Rhamnosyltransferase WbbL</fullName>
    </submittedName>
</protein>
<gene>
    <name evidence="1" type="primary">wbbL</name>
    <name evidence="1" type="ORF">EIMP300_42480</name>
</gene>
<evidence type="ECO:0000313" key="1">
    <source>
        <dbReference type="EMBL" id="BBU82848.1"/>
    </source>
</evidence>
<sequence>MVYIIIVSHGHDDYIENLLLNLKLPSGRFKIIVRDNKSSMVLKKTCEKNCVTYLHGGQYGFGHNNNIAVSYIINNFMIMNNDYFLFLNPDVFITSESLINYVDYIISNDYKFSTLCLYRDFTKSKHDYSIRSFPTLYDFLCSFLLGVLTNKSKIKKENILSDTVVDWCAGSFMLIHALSFLNVNGFDQKYFMYCEDIDLCMRLKLSGVDLYYTPHFDAIHYAQHENRRIFTKAFRWHIRSITRYILRKPILSYKNYRKITSELVK</sequence>
<proteinExistence type="predicted"/>
<dbReference type="InterPro" id="IPR029044">
    <property type="entry name" value="Nucleotide-diphossugar_trans"/>
</dbReference>
<reference evidence="1 2" key="1">
    <citation type="submission" date="2020-01" db="EMBL/GenBank/DDBJ databases">
        <title>Dynamics of blaIMP-6 dissemination in carbapenem resistant Enterobacteriacea isolated from regional surveillance in Osaka, Japan.</title>
        <authorList>
            <person name="Abe R."/>
            <person name="Akeda Y."/>
            <person name="Sugawara Y."/>
            <person name="Yamamoto N."/>
            <person name="Tomono K."/>
            <person name="Takeuchi D."/>
            <person name="Kawahara R."/>
            <person name="Hamada S."/>
        </authorList>
    </citation>
    <scope>NUCLEOTIDE SEQUENCE [LARGE SCALE GENOMIC DNA]</scope>
    <source>
        <strain evidence="1 2">E300</strain>
    </source>
</reference>
<evidence type="ECO:0000313" key="2">
    <source>
        <dbReference type="Proteomes" id="UP000467488"/>
    </source>
</evidence>